<evidence type="ECO:0000256" key="9">
    <source>
        <dbReference type="SAM" id="MobiDB-lite"/>
    </source>
</evidence>
<dbReference type="Proteomes" id="UP000036771">
    <property type="component" value="Unassembled WGS sequence"/>
</dbReference>
<sequence>MRKQLLGLAAVAALLTACGDTCDENKMVSGGFDNFPAPSASADGPTPGSAADFQKNVQDTVHFGFDRHDLTAEAKTALENQAEWLKKWGGVNLLIEGHCDERGTVEYNLALGEKRAHAAKHFLMSQGIDTSRLETVSYGKERPIDAGHTEEAHAKNRRDVSVVR</sequence>
<dbReference type="PROSITE" id="PS51257">
    <property type="entry name" value="PROKAR_LIPOPROTEIN"/>
    <property type="match status" value="1"/>
</dbReference>
<comment type="similarity">
    <text evidence="8">Belongs to the Pal lipoprotein family.</text>
</comment>
<dbReference type="PRINTS" id="PR01021">
    <property type="entry name" value="OMPADOMAIN"/>
</dbReference>
<organism evidence="11 12">
    <name type="scientific">Caedimonas varicaedens</name>
    <dbReference type="NCBI Taxonomy" id="1629334"/>
    <lineage>
        <taxon>Bacteria</taxon>
        <taxon>Pseudomonadati</taxon>
        <taxon>Pseudomonadota</taxon>
        <taxon>Alphaproteobacteria</taxon>
        <taxon>Holosporales</taxon>
        <taxon>Caedimonadaceae</taxon>
        <taxon>Caedimonas</taxon>
    </lineage>
</organism>
<evidence type="ECO:0000256" key="6">
    <source>
        <dbReference type="ARBA" id="ARBA00023288"/>
    </source>
</evidence>
<evidence type="ECO:0000256" key="8">
    <source>
        <dbReference type="HAMAP-Rule" id="MF_02204"/>
    </source>
</evidence>
<keyword evidence="6 8" id="KW-0449">Lipoprotein</keyword>
<dbReference type="NCBIfam" id="TIGR02802">
    <property type="entry name" value="Pal_lipo"/>
    <property type="match status" value="1"/>
</dbReference>
<evidence type="ECO:0000313" key="11">
    <source>
        <dbReference type="EMBL" id="GAO98286.1"/>
    </source>
</evidence>
<keyword evidence="3 8" id="KW-0472">Membrane</keyword>
<dbReference type="Pfam" id="PF00691">
    <property type="entry name" value="OmpA"/>
    <property type="match status" value="1"/>
</dbReference>
<keyword evidence="12" id="KW-1185">Reference proteome</keyword>
<dbReference type="PANTHER" id="PTHR30329:SF21">
    <property type="entry name" value="LIPOPROTEIN YIAD-RELATED"/>
    <property type="match status" value="1"/>
</dbReference>
<comment type="subunit">
    <text evidence="8">The Tol-Pal system is composed of five core proteins: the inner membrane proteins TolA, TolQ and TolR, the periplasmic protein TolB and the outer membrane protein Pal. They form a network linking the inner and outer membranes and the peptidoglycan layer.</text>
</comment>
<dbReference type="GO" id="GO:0009279">
    <property type="term" value="C:cell outer membrane"/>
    <property type="evidence" value="ECO:0007669"/>
    <property type="project" value="UniProtKB-SubCell"/>
</dbReference>
<evidence type="ECO:0000256" key="1">
    <source>
        <dbReference type="ARBA" id="ARBA00022618"/>
    </source>
</evidence>
<dbReference type="CDD" id="cd07185">
    <property type="entry name" value="OmpA_C-like"/>
    <property type="match status" value="1"/>
</dbReference>
<dbReference type="AlphaFoldDB" id="A0A0K8MCN5"/>
<dbReference type="PANTHER" id="PTHR30329">
    <property type="entry name" value="STATOR ELEMENT OF FLAGELLAR MOTOR COMPLEX"/>
    <property type="match status" value="1"/>
</dbReference>
<keyword evidence="5 8" id="KW-0998">Cell outer membrane</keyword>
<dbReference type="InterPro" id="IPR014169">
    <property type="entry name" value="Pal_lipo_C"/>
</dbReference>
<dbReference type="SUPFAM" id="SSF103088">
    <property type="entry name" value="OmpA-like"/>
    <property type="match status" value="1"/>
</dbReference>
<gene>
    <name evidence="8" type="primary">pal</name>
    <name evidence="11" type="ORF">Cva_00935</name>
</gene>
<dbReference type="GO" id="GO:0051301">
    <property type="term" value="P:cell division"/>
    <property type="evidence" value="ECO:0007669"/>
    <property type="project" value="UniProtKB-UniRule"/>
</dbReference>
<feature type="domain" description="OmpA-like" evidence="10">
    <location>
        <begin position="50"/>
        <end position="164"/>
    </location>
</feature>
<dbReference type="InterPro" id="IPR039001">
    <property type="entry name" value="Pal"/>
</dbReference>
<accession>A0A0K8MCN5</accession>
<evidence type="ECO:0000256" key="5">
    <source>
        <dbReference type="ARBA" id="ARBA00023237"/>
    </source>
</evidence>
<comment type="subcellular location">
    <subcellularLocation>
        <location evidence="8">Cell outer membrane</location>
        <topology evidence="8">Lipid-anchor</topology>
    </subcellularLocation>
</comment>
<evidence type="ECO:0000313" key="12">
    <source>
        <dbReference type="Proteomes" id="UP000036771"/>
    </source>
</evidence>
<dbReference type="Gene3D" id="3.30.1330.60">
    <property type="entry name" value="OmpA-like domain"/>
    <property type="match status" value="1"/>
</dbReference>
<proteinExistence type="inferred from homology"/>
<keyword evidence="2 8" id="KW-0732">Signal</keyword>
<dbReference type="EMBL" id="BBVC01000040">
    <property type="protein sequence ID" value="GAO98286.1"/>
    <property type="molecule type" value="Genomic_DNA"/>
</dbReference>
<dbReference type="InterPro" id="IPR050330">
    <property type="entry name" value="Bact_OuterMem_StrucFunc"/>
</dbReference>
<dbReference type="STRING" id="1629334.Cva_00935"/>
<evidence type="ECO:0000256" key="3">
    <source>
        <dbReference type="ARBA" id="ARBA00023136"/>
    </source>
</evidence>
<protein>
    <recommendedName>
        <fullName evidence="8">Peptidoglycan-associated lipoprotein</fullName>
        <shortName evidence="8">PAL</shortName>
    </recommendedName>
</protein>
<keyword evidence="7 8" id="KW-0131">Cell cycle</keyword>
<name>A0A0K8MCN5_9PROT</name>
<dbReference type="InterPro" id="IPR006664">
    <property type="entry name" value="OMP_bac"/>
</dbReference>
<dbReference type="PROSITE" id="PS51123">
    <property type="entry name" value="OMPA_2"/>
    <property type="match status" value="1"/>
</dbReference>
<evidence type="ECO:0000256" key="7">
    <source>
        <dbReference type="ARBA" id="ARBA00023306"/>
    </source>
</evidence>
<keyword evidence="1 8" id="KW-0132">Cell division</keyword>
<dbReference type="HAMAP" id="MF_02204">
    <property type="entry name" value="Pal"/>
    <property type="match status" value="1"/>
</dbReference>
<dbReference type="InterPro" id="IPR036737">
    <property type="entry name" value="OmpA-like_sf"/>
</dbReference>
<evidence type="ECO:0000256" key="2">
    <source>
        <dbReference type="ARBA" id="ARBA00022729"/>
    </source>
</evidence>
<evidence type="ECO:0000259" key="10">
    <source>
        <dbReference type="PROSITE" id="PS51123"/>
    </source>
</evidence>
<reference evidence="11 12" key="1">
    <citation type="submission" date="2015-03" db="EMBL/GenBank/DDBJ databases">
        <title>Caedibacter varicaedens, whole genome shotgun sequence.</title>
        <authorList>
            <person name="Suzuki H."/>
            <person name="Dapper A.L."/>
            <person name="Gibson A.K."/>
            <person name="Jackson C."/>
            <person name="Lee H."/>
            <person name="Pejaver V.R."/>
            <person name="Doak T."/>
            <person name="Lynch M."/>
        </authorList>
    </citation>
    <scope>NUCLEOTIDE SEQUENCE [LARGE SCALE GENOMIC DNA]</scope>
</reference>
<comment type="caution">
    <text evidence="11">The sequence shown here is derived from an EMBL/GenBank/DDBJ whole genome shotgun (WGS) entry which is preliminary data.</text>
</comment>
<dbReference type="OrthoDB" id="9809164at2"/>
<feature type="region of interest" description="Disordered" evidence="9">
    <location>
        <begin position="141"/>
        <end position="164"/>
    </location>
</feature>
<keyword evidence="4 8" id="KW-0564">Palmitate</keyword>
<evidence type="ECO:0000256" key="4">
    <source>
        <dbReference type="ARBA" id="ARBA00023139"/>
    </source>
</evidence>
<dbReference type="InterPro" id="IPR006665">
    <property type="entry name" value="OmpA-like"/>
</dbReference>
<comment type="function">
    <text evidence="8">Part of the Tol-Pal system, which plays a role in outer membrane invagination during cell division and is important for maintaining outer membrane integrity.</text>
</comment>